<name>A0ACC0AF53_CATRO</name>
<dbReference type="EMBL" id="CM044706">
    <property type="protein sequence ID" value="KAI5659062.1"/>
    <property type="molecule type" value="Genomic_DNA"/>
</dbReference>
<sequence>MQCHNRAPWTRSVSQNEIGTKFWHLVVNTSQTPYERSITNNCTPISLVKIGYRLLRHLPGLHKHFKAPKILIHQSSHAHANFTNMPMPDLYSCISKHILQTCHVYIHVCRII</sequence>
<accession>A0ACC0AF53</accession>
<keyword evidence="2" id="KW-1185">Reference proteome</keyword>
<comment type="caution">
    <text evidence="1">The sequence shown here is derived from an EMBL/GenBank/DDBJ whole genome shotgun (WGS) entry which is preliminary data.</text>
</comment>
<gene>
    <name evidence="1" type="ORF">M9H77_27855</name>
</gene>
<protein>
    <submittedName>
        <fullName evidence="1">Uncharacterized protein</fullName>
    </submittedName>
</protein>
<evidence type="ECO:0000313" key="2">
    <source>
        <dbReference type="Proteomes" id="UP001060085"/>
    </source>
</evidence>
<organism evidence="1 2">
    <name type="scientific">Catharanthus roseus</name>
    <name type="common">Madagascar periwinkle</name>
    <name type="synonym">Vinca rosea</name>
    <dbReference type="NCBI Taxonomy" id="4058"/>
    <lineage>
        <taxon>Eukaryota</taxon>
        <taxon>Viridiplantae</taxon>
        <taxon>Streptophyta</taxon>
        <taxon>Embryophyta</taxon>
        <taxon>Tracheophyta</taxon>
        <taxon>Spermatophyta</taxon>
        <taxon>Magnoliopsida</taxon>
        <taxon>eudicotyledons</taxon>
        <taxon>Gunneridae</taxon>
        <taxon>Pentapetalae</taxon>
        <taxon>asterids</taxon>
        <taxon>lamiids</taxon>
        <taxon>Gentianales</taxon>
        <taxon>Apocynaceae</taxon>
        <taxon>Rauvolfioideae</taxon>
        <taxon>Vinceae</taxon>
        <taxon>Catharanthinae</taxon>
        <taxon>Catharanthus</taxon>
    </lineage>
</organism>
<evidence type="ECO:0000313" key="1">
    <source>
        <dbReference type="EMBL" id="KAI5659062.1"/>
    </source>
</evidence>
<dbReference type="Proteomes" id="UP001060085">
    <property type="component" value="Linkage Group LG06"/>
</dbReference>
<proteinExistence type="predicted"/>
<reference evidence="2" key="1">
    <citation type="journal article" date="2023" name="Nat. Plants">
        <title>Single-cell RNA sequencing provides a high-resolution roadmap for understanding the multicellular compartmentation of specialized metabolism.</title>
        <authorList>
            <person name="Sun S."/>
            <person name="Shen X."/>
            <person name="Li Y."/>
            <person name="Li Y."/>
            <person name="Wang S."/>
            <person name="Li R."/>
            <person name="Zhang H."/>
            <person name="Shen G."/>
            <person name="Guo B."/>
            <person name="Wei J."/>
            <person name="Xu J."/>
            <person name="St-Pierre B."/>
            <person name="Chen S."/>
            <person name="Sun C."/>
        </authorList>
    </citation>
    <scope>NUCLEOTIDE SEQUENCE [LARGE SCALE GENOMIC DNA]</scope>
</reference>